<reference evidence="1" key="1">
    <citation type="journal article" date="2019" name="bioRxiv">
        <title>The Genome of the Zebra Mussel, Dreissena polymorpha: A Resource for Invasive Species Research.</title>
        <authorList>
            <person name="McCartney M.A."/>
            <person name="Auch B."/>
            <person name="Kono T."/>
            <person name="Mallez S."/>
            <person name="Zhang Y."/>
            <person name="Obille A."/>
            <person name="Becker A."/>
            <person name="Abrahante J.E."/>
            <person name="Garbe J."/>
            <person name="Badalamenti J.P."/>
            <person name="Herman A."/>
            <person name="Mangelson H."/>
            <person name="Liachko I."/>
            <person name="Sullivan S."/>
            <person name="Sone E.D."/>
            <person name="Koren S."/>
            <person name="Silverstein K.A.T."/>
            <person name="Beckman K.B."/>
            <person name="Gohl D.M."/>
        </authorList>
    </citation>
    <scope>NUCLEOTIDE SEQUENCE</scope>
    <source>
        <strain evidence="1">Duluth1</strain>
        <tissue evidence="1">Whole animal</tissue>
    </source>
</reference>
<comment type="caution">
    <text evidence="1">The sequence shown here is derived from an EMBL/GenBank/DDBJ whole genome shotgun (WGS) entry which is preliminary data.</text>
</comment>
<organism evidence="1 2">
    <name type="scientific">Dreissena polymorpha</name>
    <name type="common">Zebra mussel</name>
    <name type="synonym">Mytilus polymorpha</name>
    <dbReference type="NCBI Taxonomy" id="45954"/>
    <lineage>
        <taxon>Eukaryota</taxon>
        <taxon>Metazoa</taxon>
        <taxon>Spiralia</taxon>
        <taxon>Lophotrochozoa</taxon>
        <taxon>Mollusca</taxon>
        <taxon>Bivalvia</taxon>
        <taxon>Autobranchia</taxon>
        <taxon>Heteroconchia</taxon>
        <taxon>Euheterodonta</taxon>
        <taxon>Imparidentia</taxon>
        <taxon>Neoheterodontei</taxon>
        <taxon>Myida</taxon>
        <taxon>Dreissenoidea</taxon>
        <taxon>Dreissenidae</taxon>
        <taxon>Dreissena</taxon>
    </lineage>
</organism>
<proteinExistence type="predicted"/>
<dbReference type="Proteomes" id="UP000828390">
    <property type="component" value="Unassembled WGS sequence"/>
</dbReference>
<dbReference type="AlphaFoldDB" id="A0A9D4HNC7"/>
<accession>A0A9D4HNC7</accession>
<gene>
    <name evidence="1" type="ORF">DPMN_052879</name>
</gene>
<name>A0A9D4HNC7_DREPO</name>
<reference evidence="1" key="2">
    <citation type="submission" date="2020-11" db="EMBL/GenBank/DDBJ databases">
        <authorList>
            <person name="McCartney M.A."/>
            <person name="Auch B."/>
            <person name="Kono T."/>
            <person name="Mallez S."/>
            <person name="Becker A."/>
            <person name="Gohl D.M."/>
            <person name="Silverstein K.A.T."/>
            <person name="Koren S."/>
            <person name="Bechman K.B."/>
            <person name="Herman A."/>
            <person name="Abrahante J.E."/>
            <person name="Garbe J."/>
        </authorList>
    </citation>
    <scope>NUCLEOTIDE SEQUENCE</scope>
    <source>
        <strain evidence="1">Duluth1</strain>
        <tissue evidence="1">Whole animal</tissue>
    </source>
</reference>
<sequence length="115" mass="12423">MAGTDYLTQAVGMLNRNNEYFKPINKTFLCAAIAIEGIRLTNTIYQWNSERSASEQPLSNAEFAKQVTQKIVEILCRAACSYVGYHIGVCGSQFGGLIGGLGGLAFGSGMSKLYN</sequence>
<evidence type="ECO:0000313" key="1">
    <source>
        <dbReference type="EMBL" id="KAH3726972.1"/>
    </source>
</evidence>
<dbReference type="EMBL" id="JAIWYP010000012">
    <property type="protein sequence ID" value="KAH3726972.1"/>
    <property type="molecule type" value="Genomic_DNA"/>
</dbReference>
<evidence type="ECO:0000313" key="2">
    <source>
        <dbReference type="Proteomes" id="UP000828390"/>
    </source>
</evidence>
<protein>
    <submittedName>
        <fullName evidence="1">Uncharacterized protein</fullName>
    </submittedName>
</protein>
<keyword evidence="2" id="KW-1185">Reference proteome</keyword>